<evidence type="ECO:0000256" key="1">
    <source>
        <dbReference type="SAM" id="MobiDB-lite"/>
    </source>
</evidence>
<name>A0A8H7J6I7_9PLEO</name>
<dbReference type="AlphaFoldDB" id="A0A8H7J6I7"/>
<feature type="region of interest" description="Disordered" evidence="1">
    <location>
        <begin position="273"/>
        <end position="335"/>
    </location>
</feature>
<keyword evidence="2" id="KW-0472">Membrane</keyword>
<accession>A0A8H7J6I7</accession>
<organism evidence="4 5">
    <name type="scientific">Ascochyta lentis</name>
    <dbReference type="NCBI Taxonomy" id="205686"/>
    <lineage>
        <taxon>Eukaryota</taxon>
        <taxon>Fungi</taxon>
        <taxon>Dikarya</taxon>
        <taxon>Ascomycota</taxon>
        <taxon>Pezizomycotina</taxon>
        <taxon>Dothideomycetes</taxon>
        <taxon>Pleosporomycetidae</taxon>
        <taxon>Pleosporales</taxon>
        <taxon>Pleosporineae</taxon>
        <taxon>Didymellaceae</taxon>
        <taxon>Ascochyta</taxon>
    </lineage>
</organism>
<evidence type="ECO:0000313" key="4">
    <source>
        <dbReference type="EMBL" id="KAF9698764.1"/>
    </source>
</evidence>
<evidence type="ECO:0008006" key="6">
    <source>
        <dbReference type="Google" id="ProtNLM"/>
    </source>
</evidence>
<dbReference type="Proteomes" id="UP000651452">
    <property type="component" value="Unassembled WGS sequence"/>
</dbReference>
<feature type="transmembrane region" description="Helical" evidence="2">
    <location>
        <begin position="208"/>
        <end position="231"/>
    </location>
</feature>
<keyword evidence="2" id="KW-0812">Transmembrane</keyword>
<gene>
    <name evidence="4" type="ORF">EKO04_003102</name>
</gene>
<evidence type="ECO:0000313" key="5">
    <source>
        <dbReference type="Proteomes" id="UP000651452"/>
    </source>
</evidence>
<feature type="chain" id="PRO_5034107200" description="Mid2 domain-containing protein" evidence="3">
    <location>
        <begin position="20"/>
        <end position="335"/>
    </location>
</feature>
<keyword evidence="3" id="KW-0732">Signal</keyword>
<keyword evidence="2" id="KW-1133">Transmembrane helix</keyword>
<feature type="signal peptide" evidence="3">
    <location>
        <begin position="1"/>
        <end position="19"/>
    </location>
</feature>
<dbReference type="EMBL" id="RZGK01000005">
    <property type="protein sequence ID" value="KAF9698764.1"/>
    <property type="molecule type" value="Genomic_DNA"/>
</dbReference>
<reference evidence="4" key="1">
    <citation type="submission" date="2018-12" db="EMBL/GenBank/DDBJ databases">
        <authorList>
            <person name="Syme R.A."/>
            <person name="Farfan-Caceres L."/>
            <person name="Lichtenzveig J."/>
        </authorList>
    </citation>
    <scope>NUCLEOTIDE SEQUENCE</scope>
    <source>
        <strain evidence="4">Al4</strain>
    </source>
</reference>
<evidence type="ECO:0000256" key="2">
    <source>
        <dbReference type="SAM" id="Phobius"/>
    </source>
</evidence>
<evidence type="ECO:0000256" key="3">
    <source>
        <dbReference type="SAM" id="SignalP"/>
    </source>
</evidence>
<dbReference type="OrthoDB" id="5215637at2759"/>
<comment type="caution">
    <text evidence="4">The sequence shown here is derived from an EMBL/GenBank/DDBJ whole genome shotgun (WGS) entry which is preliminary data.</text>
</comment>
<sequence>MHLRARLAAVLACAATVFAQKCYFPNGGEVGSDTACNPNALVSACCYDNQACLSNGLCVSDPHDPVKARLHRGTCTDADWKSGNCPRQCLDVDNNGVPVYSCNSTTTDSYCCYDGCDCEANSGFDIFTFAQSPADVYTVTIIGESYTQTHTSAASSTFSSIATTSASASGTASGAAFSAGPSASNANASPTSAPTAAAEPAKKTNTTALGAGLGVGIPVAALLAAGAFFLLRRRKNRAAYHPPSEMAADEYALDPRSPSTKYAYMAEAEVEAGRDAPAAHEMSGVRNEKPVELPASAPGTADTAAGAHAVELESPMNSPNETTNRAPPAPTSPHA</sequence>
<feature type="compositionally biased region" description="Polar residues" evidence="1">
    <location>
        <begin position="315"/>
        <end position="325"/>
    </location>
</feature>
<proteinExistence type="predicted"/>
<reference evidence="4" key="2">
    <citation type="submission" date="2020-09" db="EMBL/GenBank/DDBJ databases">
        <title>Reference genome assembly for Australian Ascochyta lentis isolate Al4.</title>
        <authorList>
            <person name="Lee R.C."/>
            <person name="Farfan-Caceres L.M."/>
            <person name="Debler J.W."/>
            <person name="Williams A.H."/>
            <person name="Henares B.M."/>
        </authorList>
    </citation>
    <scope>NUCLEOTIDE SEQUENCE</scope>
    <source>
        <strain evidence="4">Al4</strain>
    </source>
</reference>
<feature type="region of interest" description="Disordered" evidence="1">
    <location>
        <begin position="179"/>
        <end position="200"/>
    </location>
</feature>
<protein>
    <recommendedName>
        <fullName evidence="6">Mid2 domain-containing protein</fullName>
    </recommendedName>
</protein>
<keyword evidence="5" id="KW-1185">Reference proteome</keyword>